<gene>
    <name evidence="7" type="ORF">CRM82_03710</name>
</gene>
<dbReference type="PANTHER" id="PTHR37422:SF13">
    <property type="entry name" value="LIPOPOLYSACCHARIDE BIOSYNTHESIS PROTEIN PA4999-RELATED"/>
    <property type="match status" value="1"/>
</dbReference>
<evidence type="ECO:0000259" key="6">
    <source>
        <dbReference type="Pfam" id="PF04932"/>
    </source>
</evidence>
<feature type="transmembrane region" description="Helical" evidence="5">
    <location>
        <begin position="325"/>
        <end position="347"/>
    </location>
</feature>
<protein>
    <recommendedName>
        <fullName evidence="6">O-antigen ligase-related domain-containing protein</fullName>
    </recommendedName>
</protein>
<dbReference type="AlphaFoldDB" id="A0A2A7URE0"/>
<dbReference type="InterPro" id="IPR051533">
    <property type="entry name" value="WaaL-like"/>
</dbReference>
<dbReference type="OrthoDB" id="8576060at2"/>
<feature type="transmembrane region" description="Helical" evidence="5">
    <location>
        <begin position="90"/>
        <end position="107"/>
    </location>
</feature>
<evidence type="ECO:0000256" key="4">
    <source>
        <dbReference type="ARBA" id="ARBA00023136"/>
    </source>
</evidence>
<reference evidence="8" key="1">
    <citation type="submission" date="2017-09" db="EMBL/GenBank/DDBJ databases">
        <title>FDA dAtabase for Regulatory Grade micrObial Sequences (FDA-ARGOS): Supporting development and validation of Infectious Disease Dx tests.</title>
        <authorList>
            <person name="Minogue T."/>
            <person name="Wolcott M."/>
            <person name="Wasieloski L."/>
            <person name="Aguilar W."/>
            <person name="Moore D."/>
            <person name="Tallon L."/>
            <person name="Sadzewicz L."/>
            <person name="Ott S."/>
            <person name="Zhao X."/>
            <person name="Nagaraj S."/>
            <person name="Vavikolanu K."/>
            <person name="Aluvathingal J."/>
            <person name="Nadendla S."/>
            <person name="Sichtig H."/>
        </authorList>
    </citation>
    <scope>NUCLEOTIDE SEQUENCE [LARGE SCALE GENOMIC DNA]</scope>
    <source>
        <strain evidence="8">FDAARGOS_394</strain>
    </source>
</reference>
<evidence type="ECO:0000313" key="8">
    <source>
        <dbReference type="Proteomes" id="UP000220246"/>
    </source>
</evidence>
<dbReference type="GO" id="GO:0016020">
    <property type="term" value="C:membrane"/>
    <property type="evidence" value="ECO:0007669"/>
    <property type="project" value="UniProtKB-SubCell"/>
</dbReference>
<sequence length="413" mass="46546">MQPKLISSRLETGAQWMLVAAFLFFPAAMALGNIAMLLTGLLALLSGVLWRERSTWRRAPYPWLMLGLYGVVLLGGLWSSALWGDIQLNYTKYIKLLLGAVFFVLLAQPQWRTRCLQAFSACMLFILVSVYANIWLQLPWSKTQNLGWGVDHTVIGDYITQNIMMSFFVVLALWYGKNAPRLSLRLLAAAVALLAAVAITQLSLGRTGYVLLMLGVSSFVFFALKGYQRWLALLTIVVAAGGAYAVSQTAQDRVHLAIAEARDSEKMEITSIGGRINFWKHTWELVQQKPLTGWGTGSYHDEWCRHVTEPGWCDFGDRHPHNQYLLFWMENGLIGVLLFIGILAATAHSVWRDDRWRPVVLSFLVILATNSLINVSLWSSRESHFFTMMLSLLAAQAYFGTRQTSVALEKDRM</sequence>
<dbReference type="InterPro" id="IPR007016">
    <property type="entry name" value="O-antigen_ligase-rel_domated"/>
</dbReference>
<keyword evidence="8" id="KW-1185">Reference proteome</keyword>
<accession>A0A2A7URE0</accession>
<dbReference type="PANTHER" id="PTHR37422">
    <property type="entry name" value="TEICHURONIC ACID BIOSYNTHESIS PROTEIN TUAE"/>
    <property type="match status" value="1"/>
</dbReference>
<organism evidence="7 8">
    <name type="scientific">Comamonas terrigena</name>
    <dbReference type="NCBI Taxonomy" id="32013"/>
    <lineage>
        <taxon>Bacteria</taxon>
        <taxon>Pseudomonadati</taxon>
        <taxon>Pseudomonadota</taxon>
        <taxon>Betaproteobacteria</taxon>
        <taxon>Burkholderiales</taxon>
        <taxon>Comamonadaceae</taxon>
        <taxon>Comamonas</taxon>
    </lineage>
</organism>
<evidence type="ECO:0000256" key="5">
    <source>
        <dbReference type="SAM" id="Phobius"/>
    </source>
</evidence>
<name>A0A2A7URE0_COMTR</name>
<feature type="transmembrane region" description="Helical" evidence="5">
    <location>
        <begin position="158"/>
        <end position="175"/>
    </location>
</feature>
<dbReference type="STRING" id="1219032.GCA_001515545_02639"/>
<feature type="transmembrane region" description="Helical" evidence="5">
    <location>
        <begin position="359"/>
        <end position="378"/>
    </location>
</feature>
<feature type="transmembrane region" description="Helical" evidence="5">
    <location>
        <begin position="16"/>
        <end position="49"/>
    </location>
</feature>
<proteinExistence type="predicted"/>
<comment type="caution">
    <text evidence="7">The sequence shown here is derived from an EMBL/GenBank/DDBJ whole genome shotgun (WGS) entry which is preliminary data.</text>
</comment>
<evidence type="ECO:0000313" key="7">
    <source>
        <dbReference type="EMBL" id="PEH87837.1"/>
    </source>
</evidence>
<feature type="transmembrane region" description="Helical" evidence="5">
    <location>
        <begin position="231"/>
        <end position="247"/>
    </location>
</feature>
<keyword evidence="3 5" id="KW-1133">Transmembrane helix</keyword>
<keyword evidence="2 5" id="KW-0812">Transmembrane</keyword>
<dbReference type="RefSeq" id="WP_083520493.1">
    <property type="nucleotide sequence ID" value="NZ_DALZSI010000017.1"/>
</dbReference>
<feature type="transmembrane region" description="Helical" evidence="5">
    <location>
        <begin position="61"/>
        <end position="84"/>
    </location>
</feature>
<dbReference type="EMBL" id="PDEA01000001">
    <property type="protein sequence ID" value="PEH87837.1"/>
    <property type="molecule type" value="Genomic_DNA"/>
</dbReference>
<evidence type="ECO:0000256" key="1">
    <source>
        <dbReference type="ARBA" id="ARBA00004141"/>
    </source>
</evidence>
<comment type="subcellular location">
    <subcellularLocation>
        <location evidence="1">Membrane</location>
        <topology evidence="1">Multi-pass membrane protein</topology>
    </subcellularLocation>
</comment>
<feature type="transmembrane region" description="Helical" evidence="5">
    <location>
        <begin position="182"/>
        <end position="202"/>
    </location>
</feature>
<dbReference type="Proteomes" id="UP000220246">
    <property type="component" value="Unassembled WGS sequence"/>
</dbReference>
<evidence type="ECO:0000256" key="2">
    <source>
        <dbReference type="ARBA" id="ARBA00022692"/>
    </source>
</evidence>
<keyword evidence="4 5" id="KW-0472">Membrane</keyword>
<dbReference type="Pfam" id="PF04932">
    <property type="entry name" value="Wzy_C"/>
    <property type="match status" value="1"/>
</dbReference>
<feature type="transmembrane region" description="Helical" evidence="5">
    <location>
        <begin position="119"/>
        <end position="138"/>
    </location>
</feature>
<feature type="domain" description="O-antigen ligase-related" evidence="6">
    <location>
        <begin position="192"/>
        <end position="340"/>
    </location>
</feature>
<evidence type="ECO:0000256" key="3">
    <source>
        <dbReference type="ARBA" id="ARBA00022989"/>
    </source>
</evidence>